<dbReference type="Pfam" id="PF02195">
    <property type="entry name" value="ParB_N"/>
    <property type="match status" value="1"/>
</dbReference>
<dbReference type="NCBIfam" id="TIGR00180">
    <property type="entry name" value="parB_part"/>
    <property type="match status" value="1"/>
</dbReference>
<dbReference type="PANTHER" id="PTHR33375:SF1">
    <property type="entry name" value="CHROMOSOME-PARTITIONING PROTEIN PARB-RELATED"/>
    <property type="match status" value="1"/>
</dbReference>
<dbReference type="FunFam" id="3.90.1530.30:FF:000001">
    <property type="entry name" value="Chromosome partitioning protein ParB"/>
    <property type="match status" value="1"/>
</dbReference>
<dbReference type="GO" id="GO:0045881">
    <property type="term" value="P:positive regulation of sporulation resulting in formation of a cellular spore"/>
    <property type="evidence" value="ECO:0007669"/>
    <property type="project" value="TreeGrafter"/>
</dbReference>
<evidence type="ECO:0000259" key="5">
    <source>
        <dbReference type="SMART" id="SM00470"/>
    </source>
</evidence>
<name>A0A1T5MLY2_9FIRM</name>
<dbReference type="CDD" id="cd16393">
    <property type="entry name" value="SPO0J_N"/>
    <property type="match status" value="1"/>
</dbReference>
<evidence type="ECO:0000313" key="7">
    <source>
        <dbReference type="Proteomes" id="UP000190285"/>
    </source>
</evidence>
<comment type="subcellular location">
    <subcellularLocation>
        <location evidence="1">Cytoplasm</location>
        <location evidence="1">Nucleoid</location>
    </subcellularLocation>
</comment>
<proteinExistence type="inferred from homology"/>
<comment type="similarity">
    <text evidence="2">Belongs to the ParB family.</text>
</comment>
<evidence type="ECO:0000256" key="1">
    <source>
        <dbReference type="ARBA" id="ARBA00004453"/>
    </source>
</evidence>
<dbReference type="EMBL" id="FUZT01000018">
    <property type="protein sequence ID" value="SKC88908.1"/>
    <property type="molecule type" value="Genomic_DNA"/>
</dbReference>
<dbReference type="GO" id="GO:0003677">
    <property type="term" value="F:DNA binding"/>
    <property type="evidence" value="ECO:0007669"/>
    <property type="project" value="UniProtKB-KW"/>
</dbReference>
<dbReference type="InterPro" id="IPR036086">
    <property type="entry name" value="ParB/Sulfiredoxin_sf"/>
</dbReference>
<keyword evidence="3" id="KW-0159">Chromosome partition</keyword>
<reference evidence="6 7" key="1">
    <citation type="submission" date="2017-02" db="EMBL/GenBank/DDBJ databases">
        <authorList>
            <person name="Peterson S.W."/>
        </authorList>
    </citation>
    <scope>NUCLEOTIDE SEQUENCE [LARGE SCALE GENOMIC DNA]</scope>
    <source>
        <strain evidence="6 7">M1</strain>
    </source>
</reference>
<dbReference type="Pfam" id="PF17762">
    <property type="entry name" value="HTH_ParB"/>
    <property type="match status" value="1"/>
</dbReference>
<dbReference type="Gene3D" id="1.10.10.2830">
    <property type="match status" value="1"/>
</dbReference>
<feature type="domain" description="ParB-like N-terminal" evidence="5">
    <location>
        <begin position="36"/>
        <end position="125"/>
    </location>
</feature>
<evidence type="ECO:0000256" key="4">
    <source>
        <dbReference type="ARBA" id="ARBA00023125"/>
    </source>
</evidence>
<dbReference type="RefSeq" id="WP_079495529.1">
    <property type="nucleotide sequence ID" value="NZ_FUZT01000018.1"/>
</dbReference>
<keyword evidence="4 6" id="KW-0238">DNA-binding</keyword>
<dbReference type="InterPro" id="IPR050336">
    <property type="entry name" value="Chromosome_partition/occlusion"/>
</dbReference>
<dbReference type="Proteomes" id="UP000190285">
    <property type="component" value="Unassembled WGS sequence"/>
</dbReference>
<dbReference type="InterPro" id="IPR004437">
    <property type="entry name" value="ParB/RepB/Spo0J"/>
</dbReference>
<dbReference type="PANTHER" id="PTHR33375">
    <property type="entry name" value="CHROMOSOME-PARTITIONING PROTEIN PARB-RELATED"/>
    <property type="match status" value="1"/>
</dbReference>
<evidence type="ECO:0000313" key="6">
    <source>
        <dbReference type="EMBL" id="SKC88908.1"/>
    </source>
</evidence>
<gene>
    <name evidence="6" type="ORF">SAMN02194393_04942</name>
</gene>
<dbReference type="AlphaFoldDB" id="A0A1T5MLY2"/>
<dbReference type="GO" id="GO:0007059">
    <property type="term" value="P:chromosome segregation"/>
    <property type="evidence" value="ECO:0007669"/>
    <property type="project" value="UniProtKB-KW"/>
</dbReference>
<evidence type="ECO:0000256" key="2">
    <source>
        <dbReference type="ARBA" id="ARBA00006295"/>
    </source>
</evidence>
<accession>A0A1T5MLY2</accession>
<dbReference type="STRING" id="36842.SAMN02194393_04942"/>
<dbReference type="SMART" id="SM00470">
    <property type="entry name" value="ParB"/>
    <property type="match status" value="1"/>
</dbReference>
<dbReference type="SUPFAM" id="SSF110849">
    <property type="entry name" value="ParB/Sulfiredoxin"/>
    <property type="match status" value="1"/>
</dbReference>
<sequence>MAKAKRGLGKGLDALIPHKFEESVLDNTNSDGKIVKMINIDDIKPNKNQPRKYFDKDKIKSLEESISNHGIVQPIIVRKHEKGYEIVAGERRWRAAKNTKLKEIPCIIKELDNQELMELSLIENLQREDLNEIEEALAYKKLNEEFKMTQDKIANIIGKSRPYIANTLRLLNLNDEAKKMIIEGEISSGHGRALLRIEDDKLQKEIAFKINTEDLTVRETEKLVSRIIEKNRKNNAVKKVNKVNKVKDSTIVYIEESLKEILGTKVNIVNGKKKGKIEIEYYSDDDLERIIEFLKK</sequence>
<dbReference type="OrthoDB" id="9802051at2"/>
<protein>
    <submittedName>
        <fullName evidence="6">Chromosome segregation DNA-binding protein</fullName>
    </submittedName>
</protein>
<keyword evidence="7" id="KW-1185">Reference proteome</keyword>
<dbReference type="GO" id="GO:0009295">
    <property type="term" value="C:nucleoid"/>
    <property type="evidence" value="ECO:0007669"/>
    <property type="project" value="UniProtKB-SubCell"/>
</dbReference>
<dbReference type="InterPro" id="IPR003115">
    <property type="entry name" value="ParB_N"/>
</dbReference>
<dbReference type="Gene3D" id="3.90.1530.30">
    <property type="match status" value="1"/>
</dbReference>
<dbReference type="FunFam" id="1.10.10.2830:FF:000001">
    <property type="entry name" value="Chromosome partitioning protein ParB"/>
    <property type="match status" value="1"/>
</dbReference>
<dbReference type="InterPro" id="IPR041468">
    <property type="entry name" value="HTH_ParB/Spo0J"/>
</dbReference>
<dbReference type="InterPro" id="IPR057240">
    <property type="entry name" value="ParB_dimer_C"/>
</dbReference>
<dbReference type="Pfam" id="PF23552">
    <property type="entry name" value="ParB_C"/>
    <property type="match status" value="1"/>
</dbReference>
<organism evidence="6 7">
    <name type="scientific">Maledivibacter halophilus</name>
    <dbReference type="NCBI Taxonomy" id="36842"/>
    <lineage>
        <taxon>Bacteria</taxon>
        <taxon>Bacillati</taxon>
        <taxon>Bacillota</taxon>
        <taxon>Clostridia</taxon>
        <taxon>Peptostreptococcales</taxon>
        <taxon>Caminicellaceae</taxon>
        <taxon>Maledivibacter</taxon>
    </lineage>
</organism>
<evidence type="ECO:0000256" key="3">
    <source>
        <dbReference type="ARBA" id="ARBA00022829"/>
    </source>
</evidence>
<dbReference type="GO" id="GO:0005694">
    <property type="term" value="C:chromosome"/>
    <property type="evidence" value="ECO:0007669"/>
    <property type="project" value="TreeGrafter"/>
</dbReference>